<feature type="transmembrane region" description="Helical" evidence="1">
    <location>
        <begin position="17"/>
        <end position="37"/>
    </location>
</feature>
<proteinExistence type="predicted"/>
<evidence type="ECO:0000313" key="2">
    <source>
        <dbReference type="EMBL" id="MBC4016740.1"/>
    </source>
</evidence>
<comment type="caution">
    <text evidence="2">The sequence shown here is derived from an EMBL/GenBank/DDBJ whole genome shotgun (WGS) entry which is preliminary data.</text>
</comment>
<dbReference type="Proteomes" id="UP000600101">
    <property type="component" value="Unassembled WGS sequence"/>
</dbReference>
<accession>A0A9X0QZW0</accession>
<dbReference type="EMBL" id="JACOMF010000018">
    <property type="protein sequence ID" value="MBC4016740.1"/>
    <property type="molecule type" value="Genomic_DNA"/>
</dbReference>
<organism evidence="2 3">
    <name type="scientific">Siccirubricoccus deserti</name>
    <dbReference type="NCBI Taxonomy" id="2013562"/>
    <lineage>
        <taxon>Bacteria</taxon>
        <taxon>Pseudomonadati</taxon>
        <taxon>Pseudomonadota</taxon>
        <taxon>Alphaproteobacteria</taxon>
        <taxon>Acetobacterales</taxon>
        <taxon>Roseomonadaceae</taxon>
        <taxon>Siccirubricoccus</taxon>
    </lineage>
</organism>
<keyword evidence="1" id="KW-0812">Transmembrane</keyword>
<keyword evidence="3" id="KW-1185">Reference proteome</keyword>
<name>A0A9X0QZW0_9PROT</name>
<keyword evidence="1" id="KW-0472">Membrane</keyword>
<evidence type="ECO:0000256" key="1">
    <source>
        <dbReference type="SAM" id="Phobius"/>
    </source>
</evidence>
<gene>
    <name evidence="2" type="ORF">H7965_15565</name>
</gene>
<evidence type="ECO:0000313" key="3">
    <source>
        <dbReference type="Proteomes" id="UP000600101"/>
    </source>
</evidence>
<dbReference type="RefSeq" id="WP_186771507.1">
    <property type="nucleotide sequence ID" value="NZ_JACOMF010000018.1"/>
</dbReference>
<sequence>MAAVLHQRVLAFGSHRLVPLVVLIALVPPLSVLWPLLSPLGKITEVENWTGMAANRQARHIREVILRAGGSGSVATLFPSQVLDANSVLPEFAAGPFFFRTAEAIGSETIARLRGAGVHEIESLFAASPPAAIFGGLFADRRMKPMDAPLRDYAERHGYSQVHLPPLATGMTAGWLFIRPGAAPASADPIGPIAPTR</sequence>
<dbReference type="AlphaFoldDB" id="A0A9X0QZW0"/>
<protein>
    <submittedName>
        <fullName evidence="2">Uncharacterized protein</fullName>
    </submittedName>
</protein>
<keyword evidence="1" id="KW-1133">Transmembrane helix</keyword>
<reference evidence="2" key="1">
    <citation type="submission" date="2020-08" db="EMBL/GenBank/DDBJ databases">
        <authorList>
            <person name="Hu Y."/>
            <person name="Nguyen S.V."/>
            <person name="Li F."/>
            <person name="Fanning S."/>
        </authorList>
    </citation>
    <scope>NUCLEOTIDE SEQUENCE</scope>
    <source>
        <strain evidence="2">SYSU D8009</strain>
    </source>
</reference>